<keyword evidence="3" id="KW-1185">Reference proteome</keyword>
<name>A0A6B0R6A6_9CETA</name>
<dbReference type="EMBL" id="VBQZ03000021">
    <property type="protein sequence ID" value="MXQ84487.1"/>
    <property type="molecule type" value="Genomic_DNA"/>
</dbReference>
<dbReference type="Proteomes" id="UP000322234">
    <property type="component" value="Unassembled WGS sequence"/>
</dbReference>
<accession>A0A6B0R6A6</accession>
<proteinExistence type="predicted"/>
<comment type="caution">
    <text evidence="2">The sequence shown here is derived from an EMBL/GenBank/DDBJ whole genome shotgun (WGS) entry which is preliminary data.</text>
</comment>
<organism evidence="2 3">
    <name type="scientific">Bos mutus</name>
    <name type="common">wild yak</name>
    <dbReference type="NCBI Taxonomy" id="72004"/>
    <lineage>
        <taxon>Eukaryota</taxon>
        <taxon>Metazoa</taxon>
        <taxon>Chordata</taxon>
        <taxon>Craniata</taxon>
        <taxon>Vertebrata</taxon>
        <taxon>Euteleostomi</taxon>
        <taxon>Mammalia</taxon>
        <taxon>Eutheria</taxon>
        <taxon>Laurasiatheria</taxon>
        <taxon>Artiodactyla</taxon>
        <taxon>Ruminantia</taxon>
        <taxon>Pecora</taxon>
        <taxon>Bovidae</taxon>
        <taxon>Bovinae</taxon>
        <taxon>Bos</taxon>
    </lineage>
</organism>
<gene>
    <name evidence="2" type="ORF">E5288_WYG020771</name>
</gene>
<evidence type="ECO:0000313" key="2">
    <source>
        <dbReference type="EMBL" id="MXQ84487.1"/>
    </source>
</evidence>
<reference evidence="2" key="1">
    <citation type="submission" date="2019-10" db="EMBL/GenBank/DDBJ databases">
        <title>The sequence and de novo assembly of the wild yak genome.</title>
        <authorList>
            <person name="Liu Y."/>
        </authorList>
    </citation>
    <scope>NUCLEOTIDE SEQUENCE [LARGE SCALE GENOMIC DNA]</scope>
    <source>
        <strain evidence="2">WY2019</strain>
    </source>
</reference>
<feature type="region of interest" description="Disordered" evidence="1">
    <location>
        <begin position="49"/>
        <end position="76"/>
    </location>
</feature>
<dbReference type="AlphaFoldDB" id="A0A6B0R6A6"/>
<feature type="region of interest" description="Disordered" evidence="1">
    <location>
        <begin position="115"/>
        <end position="155"/>
    </location>
</feature>
<evidence type="ECO:0000256" key="1">
    <source>
        <dbReference type="SAM" id="MobiDB-lite"/>
    </source>
</evidence>
<protein>
    <submittedName>
        <fullName evidence="2">Uncharacterized protein</fullName>
    </submittedName>
</protein>
<sequence>MQLGFVLLPRTVHFQEPAEWYPVLRGFRQSPSGSAFPLGEQREDYVVKRTPPSERMRAPSSPPAPTLTPHSLSPGLCQSQAGGRRICFVAGQGHGEVLGSRVNKAVAFVIQASAKERAGPPGNANEGEEADRSPTKFGHQAICSPGPIDSLPRIR</sequence>
<evidence type="ECO:0000313" key="3">
    <source>
        <dbReference type="Proteomes" id="UP000322234"/>
    </source>
</evidence>